<dbReference type="Proteomes" id="UP001577267">
    <property type="component" value="Unassembled WGS sequence"/>
</dbReference>
<sequence length="153" mass="17150">MATPTVSFSELSKNSRHVAETLDRVQRLHITRRDGEDLFLTTARHDQRRAETAEITARLITALMSSDEGSRAVRRALPAVFPRTRHLSTAETEEFATELISATSDATELDVHANLHRVIVEWRATSRVLADPELPRRLTRPLPDADHGEVPAP</sequence>
<gene>
    <name evidence="1" type="ORF">ACE11A_21365</name>
</gene>
<dbReference type="EMBL" id="JBHGBT010000023">
    <property type="protein sequence ID" value="MFB4196896.1"/>
    <property type="molecule type" value="Genomic_DNA"/>
</dbReference>
<evidence type="ECO:0000313" key="1">
    <source>
        <dbReference type="EMBL" id="MFB4196896.1"/>
    </source>
</evidence>
<name>A0ABV4ZRZ7_9ACTN</name>
<protein>
    <submittedName>
        <fullName evidence="1">Prevent-host-death family protein</fullName>
    </submittedName>
</protein>
<accession>A0ABV4ZRZ7</accession>
<dbReference type="RefSeq" id="WP_375065047.1">
    <property type="nucleotide sequence ID" value="NZ_JBHGBT010000023.1"/>
</dbReference>
<comment type="caution">
    <text evidence="1">The sequence shown here is derived from an EMBL/GenBank/DDBJ whole genome shotgun (WGS) entry which is preliminary data.</text>
</comment>
<keyword evidence="2" id="KW-1185">Reference proteome</keyword>
<organism evidence="1 2">
    <name type="scientific">Streptomyces carpaticus</name>
    <dbReference type="NCBI Taxonomy" id="285558"/>
    <lineage>
        <taxon>Bacteria</taxon>
        <taxon>Bacillati</taxon>
        <taxon>Actinomycetota</taxon>
        <taxon>Actinomycetes</taxon>
        <taxon>Kitasatosporales</taxon>
        <taxon>Streptomycetaceae</taxon>
        <taxon>Streptomyces</taxon>
    </lineage>
</organism>
<proteinExistence type="predicted"/>
<evidence type="ECO:0000313" key="2">
    <source>
        <dbReference type="Proteomes" id="UP001577267"/>
    </source>
</evidence>
<reference evidence="1 2" key="1">
    <citation type="submission" date="2024-09" db="EMBL/GenBank/DDBJ databases">
        <title>Draft genome sequence of multifaceted antimicrobials producing Streptomyces sp. strain FH1.</title>
        <authorList>
            <person name="Hassan F."/>
            <person name="Ali H."/>
            <person name="Hassan N."/>
            <person name="Nawaz A."/>
        </authorList>
    </citation>
    <scope>NUCLEOTIDE SEQUENCE [LARGE SCALE GENOMIC DNA]</scope>
    <source>
        <strain evidence="1 2">FH1</strain>
    </source>
</reference>